<sequence length="81" mass="8431">MLSALLTELALCNPSSPEEAWNAAVQMLAEQGLGTASGQVKGCPRTAFVGLASHGLISGFSAPSPRPLNQNARYALSAYRL</sequence>
<comment type="caution">
    <text evidence="1">The sequence shown here is derived from an EMBL/GenBank/DDBJ whole genome shotgun (WGS) entry which is preliminary data.</text>
</comment>
<proteinExistence type="predicted"/>
<accession>A0ABQ2GCP9</accession>
<dbReference type="EMBL" id="BMOL01000011">
    <property type="protein sequence ID" value="GGL86007.1"/>
    <property type="molecule type" value="Genomic_DNA"/>
</dbReference>
<dbReference type="InterPro" id="IPR053917">
    <property type="entry name" value="DUF6979"/>
</dbReference>
<evidence type="ECO:0000313" key="2">
    <source>
        <dbReference type="Proteomes" id="UP000639973"/>
    </source>
</evidence>
<dbReference type="Proteomes" id="UP000639973">
    <property type="component" value="Unassembled WGS sequence"/>
</dbReference>
<reference evidence="2" key="1">
    <citation type="journal article" date="2019" name="Int. J. Syst. Evol. Microbiol.">
        <title>The Global Catalogue of Microorganisms (GCM) 10K type strain sequencing project: providing services to taxonomists for standard genome sequencing and annotation.</title>
        <authorList>
            <consortium name="The Broad Institute Genomics Platform"/>
            <consortium name="The Broad Institute Genome Sequencing Center for Infectious Disease"/>
            <person name="Wu L."/>
            <person name="Ma J."/>
        </authorList>
    </citation>
    <scope>NUCLEOTIDE SEQUENCE [LARGE SCALE GENOMIC DNA]</scope>
    <source>
        <strain evidence="2">JCM 15442</strain>
    </source>
</reference>
<gene>
    <name evidence="1" type="ORF">GCM10010840_24930</name>
</gene>
<name>A0ABQ2GCP9_9DEIO</name>
<dbReference type="RefSeq" id="WP_373289160.1">
    <property type="nucleotide sequence ID" value="NZ_BMOL01000011.1"/>
</dbReference>
<keyword evidence="2" id="KW-1185">Reference proteome</keyword>
<organism evidence="1 2">
    <name type="scientific">Deinococcus aerolatus</name>
    <dbReference type="NCBI Taxonomy" id="522487"/>
    <lineage>
        <taxon>Bacteria</taxon>
        <taxon>Thermotogati</taxon>
        <taxon>Deinococcota</taxon>
        <taxon>Deinococci</taxon>
        <taxon>Deinococcales</taxon>
        <taxon>Deinococcaceae</taxon>
        <taxon>Deinococcus</taxon>
    </lineage>
</organism>
<dbReference type="Pfam" id="PF22399">
    <property type="entry name" value="DUF6979"/>
    <property type="match status" value="1"/>
</dbReference>
<protein>
    <submittedName>
        <fullName evidence="1">Uncharacterized protein</fullName>
    </submittedName>
</protein>
<evidence type="ECO:0000313" key="1">
    <source>
        <dbReference type="EMBL" id="GGL86007.1"/>
    </source>
</evidence>